<dbReference type="GO" id="GO:0016491">
    <property type="term" value="F:oxidoreductase activity"/>
    <property type="evidence" value="ECO:0007669"/>
    <property type="project" value="InterPro"/>
</dbReference>
<evidence type="ECO:0000259" key="1">
    <source>
        <dbReference type="Pfam" id="PF01323"/>
    </source>
</evidence>
<dbReference type="STRING" id="89524.SAMN05444370_12815"/>
<proteinExistence type="predicted"/>
<dbReference type="SUPFAM" id="SSF52833">
    <property type="entry name" value="Thioredoxin-like"/>
    <property type="match status" value="2"/>
</dbReference>
<dbReference type="InterPro" id="IPR001853">
    <property type="entry name" value="DSBA-like_thioredoxin_dom"/>
</dbReference>
<dbReference type="EMBL" id="FNQM01000028">
    <property type="protein sequence ID" value="SEB00549.1"/>
    <property type="molecule type" value="Genomic_DNA"/>
</dbReference>
<dbReference type="AlphaFoldDB" id="A0A1H4FT67"/>
<name>A0A1H4FT67_9RHOB</name>
<dbReference type="Proteomes" id="UP000198703">
    <property type="component" value="Unassembled WGS sequence"/>
</dbReference>
<dbReference type="OrthoDB" id="5244108at2"/>
<dbReference type="GO" id="GO:0016853">
    <property type="term" value="F:isomerase activity"/>
    <property type="evidence" value="ECO:0007669"/>
    <property type="project" value="UniProtKB-KW"/>
</dbReference>
<reference evidence="2 3" key="1">
    <citation type="submission" date="2016-10" db="EMBL/GenBank/DDBJ databases">
        <authorList>
            <person name="de Groot N.N."/>
        </authorList>
    </citation>
    <scope>NUCLEOTIDE SEQUENCE [LARGE SCALE GENOMIC DNA]</scope>
    <source>
        <strain evidence="2 3">DSM 15345</strain>
    </source>
</reference>
<dbReference type="InterPro" id="IPR036249">
    <property type="entry name" value="Thioredoxin-like_sf"/>
</dbReference>
<feature type="domain" description="DSBA-like thioredoxin" evidence="1">
    <location>
        <begin position="259"/>
        <end position="442"/>
    </location>
</feature>
<accession>A0A1H4FT67</accession>
<sequence>MTNVTQQSGAASSTPSVIKRWLLSKMLMRMIDDDRRSRQRDKAEARRLKEGRRHVVEYFHQVDDGYSHLALQSLAKLRARYDIDIVVRLVSALKDDNIPEPDLLQEMSRWDSSMIAPHFGLDFPADGAVPSPALTALARAILCRMDADQAATDGVRVSECLWRRDEAGLKALAAAFGTAPQAAVDAKLAAGDARRATLKHYSGAMFWYEGEWYWGVDRLSHLERRLSALGALRDDAAPLVAPKPAVASSFPEGARAMTLEYYPSLRSPYTAVSWEPTMALVKCSGIKLVMRPILPMVMRGVPATFNKGFYIWKDAAREARDLGVEYGKFYDPIGEPIKQGYSLYMWACERGKGEDFFGAFLKAAFARGVNTTRRTGMRKVVEMAGLDWTEAQHHLYDDSWREVLEENRVSMYRCGIWGVPSYRLLDRDGRQVLGVWGQDRLWLVSRKILEHA</sequence>
<organism evidence="2 3">
    <name type="scientific">Rubrimonas cliftonensis</name>
    <dbReference type="NCBI Taxonomy" id="89524"/>
    <lineage>
        <taxon>Bacteria</taxon>
        <taxon>Pseudomonadati</taxon>
        <taxon>Pseudomonadota</taxon>
        <taxon>Alphaproteobacteria</taxon>
        <taxon>Rhodobacterales</taxon>
        <taxon>Paracoccaceae</taxon>
        <taxon>Rubrimonas</taxon>
    </lineage>
</organism>
<dbReference type="Gene3D" id="3.40.30.10">
    <property type="entry name" value="Glutaredoxin"/>
    <property type="match status" value="2"/>
</dbReference>
<dbReference type="Pfam" id="PF01323">
    <property type="entry name" value="DSBA"/>
    <property type="match status" value="1"/>
</dbReference>
<evidence type="ECO:0000313" key="3">
    <source>
        <dbReference type="Proteomes" id="UP000198703"/>
    </source>
</evidence>
<protein>
    <submittedName>
        <fullName evidence="2">2-hydroxychromene-2-carboxylate isomerase</fullName>
    </submittedName>
</protein>
<keyword evidence="2" id="KW-0413">Isomerase</keyword>
<keyword evidence="3" id="KW-1185">Reference proteome</keyword>
<evidence type="ECO:0000313" key="2">
    <source>
        <dbReference type="EMBL" id="SEB00549.1"/>
    </source>
</evidence>
<gene>
    <name evidence="2" type="ORF">SAMN05444370_12815</name>
</gene>